<feature type="signal peptide" evidence="3">
    <location>
        <begin position="1"/>
        <end position="21"/>
    </location>
</feature>
<feature type="chain" id="PRO_5037403882" evidence="3">
    <location>
        <begin position="22"/>
        <end position="252"/>
    </location>
</feature>
<gene>
    <name evidence="5" type="ORF">JHE00_07175</name>
</gene>
<dbReference type="InterPro" id="IPR050430">
    <property type="entry name" value="Peptidase_S1"/>
</dbReference>
<evidence type="ECO:0000313" key="6">
    <source>
        <dbReference type="Proteomes" id="UP000635245"/>
    </source>
</evidence>
<dbReference type="InterPro" id="IPR043504">
    <property type="entry name" value="Peptidase_S1_PA_chymotrypsin"/>
</dbReference>
<dbReference type="InterPro" id="IPR001314">
    <property type="entry name" value="Peptidase_S1A"/>
</dbReference>
<dbReference type="PRINTS" id="PR00722">
    <property type="entry name" value="CHYMOTRYPSIN"/>
</dbReference>
<comment type="similarity">
    <text evidence="1">Belongs to the peptidase S1 family.</text>
</comment>
<dbReference type="AlphaFoldDB" id="A0A934V4Z2"/>
<evidence type="ECO:0000256" key="3">
    <source>
        <dbReference type="SAM" id="SignalP"/>
    </source>
</evidence>
<dbReference type="PROSITE" id="PS00134">
    <property type="entry name" value="TRYPSIN_HIS"/>
    <property type="match status" value="1"/>
</dbReference>
<proteinExistence type="inferred from homology"/>
<keyword evidence="2" id="KW-1015">Disulfide bond</keyword>
<feature type="domain" description="Peptidase S1" evidence="4">
    <location>
        <begin position="22"/>
        <end position="252"/>
    </location>
</feature>
<keyword evidence="5" id="KW-0378">Hydrolase</keyword>
<dbReference type="EMBL" id="JAENJH010000002">
    <property type="protein sequence ID" value="MBK1784108.1"/>
    <property type="molecule type" value="Genomic_DNA"/>
</dbReference>
<comment type="caution">
    <text evidence="5">The sequence shown here is derived from an EMBL/GenBank/DDBJ whole genome shotgun (WGS) entry which is preliminary data.</text>
</comment>
<accession>A0A934V4Z2</accession>
<organism evidence="5 6">
    <name type="scientific">Prauserella cavernicola</name>
    <dbReference type="NCBI Taxonomy" id="2800127"/>
    <lineage>
        <taxon>Bacteria</taxon>
        <taxon>Bacillati</taxon>
        <taxon>Actinomycetota</taxon>
        <taxon>Actinomycetes</taxon>
        <taxon>Pseudonocardiales</taxon>
        <taxon>Pseudonocardiaceae</taxon>
        <taxon>Prauserella</taxon>
    </lineage>
</organism>
<dbReference type="InterPro" id="IPR018114">
    <property type="entry name" value="TRYPSIN_HIS"/>
</dbReference>
<dbReference type="Pfam" id="PF00089">
    <property type="entry name" value="Trypsin"/>
    <property type="match status" value="1"/>
</dbReference>
<dbReference type="InterPro" id="IPR001254">
    <property type="entry name" value="Trypsin_dom"/>
</dbReference>
<dbReference type="PANTHER" id="PTHR24276:SF98">
    <property type="entry name" value="FI18310P1-RELATED"/>
    <property type="match status" value="1"/>
</dbReference>
<dbReference type="GO" id="GO:0004252">
    <property type="term" value="F:serine-type endopeptidase activity"/>
    <property type="evidence" value="ECO:0007669"/>
    <property type="project" value="InterPro"/>
</dbReference>
<keyword evidence="5" id="KW-0645">Protease</keyword>
<dbReference type="CDD" id="cd00190">
    <property type="entry name" value="Tryp_SPc"/>
    <property type="match status" value="1"/>
</dbReference>
<dbReference type="PANTHER" id="PTHR24276">
    <property type="entry name" value="POLYSERASE-RELATED"/>
    <property type="match status" value="1"/>
</dbReference>
<evidence type="ECO:0000313" key="5">
    <source>
        <dbReference type="EMBL" id="MBK1784108.1"/>
    </source>
</evidence>
<evidence type="ECO:0000256" key="1">
    <source>
        <dbReference type="ARBA" id="ARBA00007664"/>
    </source>
</evidence>
<keyword evidence="3" id="KW-0732">Signal</keyword>
<reference evidence="5" key="1">
    <citation type="submission" date="2020-12" db="EMBL/GenBank/DDBJ databases">
        <title>Prauserella sp. ASG 168, a novel actinomycete isolated from cave rock.</title>
        <authorList>
            <person name="Suriyachadkun C."/>
        </authorList>
    </citation>
    <scope>NUCLEOTIDE SEQUENCE</scope>
    <source>
        <strain evidence="5">ASG 168</strain>
    </source>
</reference>
<dbReference type="GO" id="GO:0006508">
    <property type="term" value="P:proteolysis"/>
    <property type="evidence" value="ECO:0007669"/>
    <property type="project" value="UniProtKB-KW"/>
</dbReference>
<dbReference type="InterPro" id="IPR009003">
    <property type="entry name" value="Peptidase_S1_PA"/>
</dbReference>
<dbReference type="Proteomes" id="UP000635245">
    <property type="component" value="Unassembled WGS sequence"/>
</dbReference>
<protein>
    <submittedName>
        <fullName evidence="5">Serine protease</fullName>
    </submittedName>
</protein>
<keyword evidence="6" id="KW-1185">Reference proteome</keyword>
<dbReference type="SUPFAM" id="SSF50494">
    <property type="entry name" value="Trypsin-like serine proteases"/>
    <property type="match status" value="1"/>
</dbReference>
<dbReference type="SMART" id="SM00020">
    <property type="entry name" value="Tryp_SPc"/>
    <property type="match status" value="1"/>
</dbReference>
<evidence type="ECO:0000256" key="2">
    <source>
        <dbReference type="ARBA" id="ARBA00023157"/>
    </source>
</evidence>
<evidence type="ECO:0000259" key="4">
    <source>
        <dbReference type="PROSITE" id="PS50240"/>
    </source>
</evidence>
<dbReference type="PROSITE" id="PS50240">
    <property type="entry name" value="TRYPSIN_DOM"/>
    <property type="match status" value="1"/>
</dbReference>
<sequence>MGAVLAGTLLAATALAPPAGAIIGGDDASERYDFITAVYDGQGMHLCGGALVSEQWVLTAGHCLGPEQLTVRVGSTDQNQGGSERTVTEVVEHPDYEMIDVSDDPAYPNSQYLLRNDLALLKLDAPVEQDPVEFSDGPATPGTDVRALGWGMLDEFGEKGKPDVLQQLDTEIVAPERCAELDDDLCSQHPTEEAQVCTGDSGGPMLVGRDGEWELAGVTSRDGDFDVSPLCVGPTVFTDAVAHADWVTTTVR</sequence>
<name>A0A934V4Z2_9PSEU</name>
<dbReference type="Gene3D" id="2.40.10.10">
    <property type="entry name" value="Trypsin-like serine proteases"/>
    <property type="match status" value="1"/>
</dbReference>